<dbReference type="PANTHER" id="PTHR33336:SF15">
    <property type="entry name" value="ABM DOMAIN-CONTAINING PROTEIN"/>
    <property type="match status" value="1"/>
</dbReference>
<name>A0ABV8GV50_9ACTN</name>
<evidence type="ECO:0000313" key="2">
    <source>
        <dbReference type="EMBL" id="MFC4016124.1"/>
    </source>
</evidence>
<evidence type="ECO:0000313" key="3">
    <source>
        <dbReference type="Proteomes" id="UP001595851"/>
    </source>
</evidence>
<dbReference type="EC" id="1.-.-.-" evidence="2"/>
<reference evidence="3" key="1">
    <citation type="journal article" date="2019" name="Int. J. Syst. Evol. Microbiol.">
        <title>The Global Catalogue of Microorganisms (GCM) 10K type strain sequencing project: providing services to taxonomists for standard genome sequencing and annotation.</title>
        <authorList>
            <consortium name="The Broad Institute Genomics Platform"/>
            <consortium name="The Broad Institute Genome Sequencing Center for Infectious Disease"/>
            <person name="Wu L."/>
            <person name="Ma J."/>
        </authorList>
    </citation>
    <scope>NUCLEOTIDE SEQUENCE [LARGE SCALE GENOMIC DNA]</scope>
    <source>
        <strain evidence="3">TBRC 1276</strain>
    </source>
</reference>
<dbReference type="SUPFAM" id="SSF54909">
    <property type="entry name" value="Dimeric alpha+beta barrel"/>
    <property type="match status" value="1"/>
</dbReference>
<dbReference type="Pfam" id="PF03992">
    <property type="entry name" value="ABM"/>
    <property type="match status" value="1"/>
</dbReference>
<keyword evidence="3" id="KW-1185">Reference proteome</keyword>
<keyword evidence="2" id="KW-0560">Oxidoreductase</keyword>
<feature type="domain" description="ABM" evidence="1">
    <location>
        <begin position="2"/>
        <end position="93"/>
    </location>
</feature>
<dbReference type="InterPro" id="IPR011008">
    <property type="entry name" value="Dimeric_a/b-barrel"/>
</dbReference>
<sequence>MLIVAGKGYVDPEQRQTFLAGLEASVRHTRAEPGCLDYVVAADPVEPGRINVYERWESKEHLEAHLAAMAPPAQPAPAVLGREIAKYEISSSQPFQM</sequence>
<comment type="caution">
    <text evidence="2">The sequence shown here is derived from an EMBL/GenBank/DDBJ whole genome shotgun (WGS) entry which is preliminary data.</text>
</comment>
<protein>
    <submittedName>
        <fullName evidence="2">Quinol monooxygenase</fullName>
        <ecNumber evidence="2">1.-.-.-</ecNumber>
    </submittedName>
</protein>
<dbReference type="Gene3D" id="3.30.70.100">
    <property type="match status" value="1"/>
</dbReference>
<accession>A0ABV8GV50</accession>
<dbReference type="RefSeq" id="WP_379535919.1">
    <property type="nucleotide sequence ID" value="NZ_JBHSBI010000057.1"/>
</dbReference>
<dbReference type="GO" id="GO:0004497">
    <property type="term" value="F:monooxygenase activity"/>
    <property type="evidence" value="ECO:0007669"/>
    <property type="project" value="UniProtKB-KW"/>
</dbReference>
<gene>
    <name evidence="2" type="ORF">ACFOY2_53560</name>
</gene>
<proteinExistence type="predicted"/>
<keyword evidence="2" id="KW-0503">Monooxygenase</keyword>
<organism evidence="2 3">
    <name type="scientific">Nonomuraea purpurea</name>
    <dbReference type="NCBI Taxonomy" id="1849276"/>
    <lineage>
        <taxon>Bacteria</taxon>
        <taxon>Bacillati</taxon>
        <taxon>Actinomycetota</taxon>
        <taxon>Actinomycetes</taxon>
        <taxon>Streptosporangiales</taxon>
        <taxon>Streptosporangiaceae</taxon>
        <taxon>Nonomuraea</taxon>
    </lineage>
</organism>
<evidence type="ECO:0000259" key="1">
    <source>
        <dbReference type="PROSITE" id="PS51725"/>
    </source>
</evidence>
<dbReference type="PANTHER" id="PTHR33336">
    <property type="entry name" value="QUINOL MONOOXYGENASE YGIN-RELATED"/>
    <property type="match status" value="1"/>
</dbReference>
<dbReference type="InterPro" id="IPR050744">
    <property type="entry name" value="AI-2_Isomerase_LsrG"/>
</dbReference>
<dbReference type="EMBL" id="JBHSBI010000057">
    <property type="protein sequence ID" value="MFC4016124.1"/>
    <property type="molecule type" value="Genomic_DNA"/>
</dbReference>
<dbReference type="PROSITE" id="PS51725">
    <property type="entry name" value="ABM"/>
    <property type="match status" value="1"/>
</dbReference>
<dbReference type="InterPro" id="IPR007138">
    <property type="entry name" value="ABM_dom"/>
</dbReference>
<dbReference type="Proteomes" id="UP001595851">
    <property type="component" value="Unassembled WGS sequence"/>
</dbReference>